<comment type="similarity">
    <text evidence="1">Belongs to the HicA mRNA interferase family.</text>
</comment>
<keyword evidence="2" id="KW-1277">Toxin-antitoxin system</keyword>
<protein>
    <recommendedName>
        <fullName evidence="10">Addiction module toxin, HicA family</fullName>
    </recommendedName>
</protein>
<dbReference type="InterPro" id="IPR012933">
    <property type="entry name" value="HicA_mRNA_interferase"/>
</dbReference>
<evidence type="ECO:0000256" key="6">
    <source>
        <dbReference type="ARBA" id="ARBA00022884"/>
    </source>
</evidence>
<evidence type="ECO:0000256" key="1">
    <source>
        <dbReference type="ARBA" id="ARBA00006620"/>
    </source>
</evidence>
<dbReference type="Proteomes" id="UP000177141">
    <property type="component" value="Unassembled WGS sequence"/>
</dbReference>
<evidence type="ECO:0008006" key="10">
    <source>
        <dbReference type="Google" id="ProtNLM"/>
    </source>
</evidence>
<dbReference type="GO" id="GO:0004519">
    <property type="term" value="F:endonuclease activity"/>
    <property type="evidence" value="ECO:0007669"/>
    <property type="project" value="UniProtKB-KW"/>
</dbReference>
<keyword evidence="6" id="KW-0694">RNA-binding</keyword>
<accession>A0A1F7ISL0</accession>
<evidence type="ECO:0000256" key="2">
    <source>
        <dbReference type="ARBA" id="ARBA00022649"/>
    </source>
</evidence>
<dbReference type="Pfam" id="PF07927">
    <property type="entry name" value="HicA_toxin"/>
    <property type="match status" value="1"/>
</dbReference>
<comment type="caution">
    <text evidence="8">The sequence shown here is derived from an EMBL/GenBank/DDBJ whole genome shotgun (WGS) entry which is preliminary data.</text>
</comment>
<evidence type="ECO:0000313" key="9">
    <source>
        <dbReference type="Proteomes" id="UP000177141"/>
    </source>
</evidence>
<dbReference type="STRING" id="1802061.A3A93_03215"/>
<name>A0A1F7ISL0_9BACT</name>
<dbReference type="GO" id="GO:0016787">
    <property type="term" value="F:hydrolase activity"/>
    <property type="evidence" value="ECO:0007669"/>
    <property type="project" value="UniProtKB-KW"/>
</dbReference>
<dbReference type="AlphaFoldDB" id="A0A1F7ISL0"/>
<dbReference type="InterPro" id="IPR038570">
    <property type="entry name" value="HicA_sf"/>
</dbReference>
<evidence type="ECO:0000313" key="8">
    <source>
        <dbReference type="EMBL" id="OGK46357.1"/>
    </source>
</evidence>
<dbReference type="SUPFAM" id="SSF54786">
    <property type="entry name" value="YcfA/nrd intein domain"/>
    <property type="match status" value="1"/>
</dbReference>
<evidence type="ECO:0000256" key="4">
    <source>
        <dbReference type="ARBA" id="ARBA00022759"/>
    </source>
</evidence>
<dbReference type="GO" id="GO:0003729">
    <property type="term" value="F:mRNA binding"/>
    <property type="evidence" value="ECO:0007669"/>
    <property type="project" value="InterPro"/>
</dbReference>
<keyword evidence="4" id="KW-0255">Endonuclease</keyword>
<dbReference type="EMBL" id="MGAL01000043">
    <property type="protein sequence ID" value="OGK46357.1"/>
    <property type="molecule type" value="Genomic_DNA"/>
</dbReference>
<keyword evidence="7" id="KW-0346">Stress response</keyword>
<keyword evidence="3" id="KW-0540">Nuclease</keyword>
<organism evidence="8 9">
    <name type="scientific">Candidatus Roizmanbacteria bacterium RIFCSPLOWO2_01_FULL_38_12</name>
    <dbReference type="NCBI Taxonomy" id="1802061"/>
    <lineage>
        <taxon>Bacteria</taxon>
        <taxon>Candidatus Roizmaniibacteriota</taxon>
    </lineage>
</organism>
<proteinExistence type="inferred from homology"/>
<evidence type="ECO:0000256" key="3">
    <source>
        <dbReference type="ARBA" id="ARBA00022722"/>
    </source>
</evidence>
<keyword evidence="5" id="KW-0378">Hydrolase</keyword>
<sequence>MPKLYSARKVLKGLKKAGFEEVSQKGSHIKLRGVREGKLVTVIVPNHKTLARGTFGSILRQAEMTRVEFESFL</sequence>
<gene>
    <name evidence="8" type="ORF">A3A93_03215</name>
</gene>
<evidence type="ECO:0000256" key="7">
    <source>
        <dbReference type="ARBA" id="ARBA00023016"/>
    </source>
</evidence>
<dbReference type="Gene3D" id="3.30.920.30">
    <property type="entry name" value="Hypothetical protein"/>
    <property type="match status" value="1"/>
</dbReference>
<evidence type="ECO:0000256" key="5">
    <source>
        <dbReference type="ARBA" id="ARBA00022801"/>
    </source>
</evidence>
<reference evidence="8 9" key="1">
    <citation type="journal article" date="2016" name="Nat. Commun.">
        <title>Thousands of microbial genomes shed light on interconnected biogeochemical processes in an aquifer system.</title>
        <authorList>
            <person name="Anantharaman K."/>
            <person name="Brown C.T."/>
            <person name="Hug L.A."/>
            <person name="Sharon I."/>
            <person name="Castelle C.J."/>
            <person name="Probst A.J."/>
            <person name="Thomas B.C."/>
            <person name="Singh A."/>
            <person name="Wilkins M.J."/>
            <person name="Karaoz U."/>
            <person name="Brodie E.L."/>
            <person name="Williams K.H."/>
            <person name="Hubbard S.S."/>
            <person name="Banfield J.F."/>
        </authorList>
    </citation>
    <scope>NUCLEOTIDE SEQUENCE [LARGE SCALE GENOMIC DNA]</scope>
</reference>